<feature type="region of interest" description="Disordered" evidence="10">
    <location>
        <begin position="802"/>
        <end position="912"/>
    </location>
</feature>
<evidence type="ECO:0000313" key="14">
    <source>
        <dbReference type="EMBL" id="KAJ8661680.1"/>
    </source>
</evidence>
<dbReference type="GO" id="GO:0000155">
    <property type="term" value="F:phosphorelay sensor kinase activity"/>
    <property type="evidence" value="ECO:0007669"/>
    <property type="project" value="InterPro"/>
</dbReference>
<dbReference type="SMART" id="SM00448">
    <property type="entry name" value="REC"/>
    <property type="match status" value="1"/>
</dbReference>
<feature type="region of interest" description="Disordered" evidence="10">
    <location>
        <begin position="2256"/>
        <end position="2302"/>
    </location>
</feature>
<feature type="compositionally biased region" description="Low complexity" evidence="10">
    <location>
        <begin position="2263"/>
        <end position="2272"/>
    </location>
</feature>
<feature type="compositionally biased region" description="Low complexity" evidence="10">
    <location>
        <begin position="899"/>
        <end position="908"/>
    </location>
</feature>
<dbReference type="InterPro" id="IPR011006">
    <property type="entry name" value="CheY-like_superfamily"/>
</dbReference>
<keyword evidence="7" id="KW-0067">ATP-binding</keyword>
<evidence type="ECO:0000259" key="12">
    <source>
        <dbReference type="PROSITE" id="PS50109"/>
    </source>
</evidence>
<dbReference type="CDD" id="cd17546">
    <property type="entry name" value="REC_hyHK_CKI1_RcsC-like"/>
    <property type="match status" value="1"/>
</dbReference>
<dbReference type="EMBL" id="JARTCD010000007">
    <property type="protein sequence ID" value="KAJ8661680.1"/>
    <property type="molecule type" value="Genomic_DNA"/>
</dbReference>
<proteinExistence type="predicted"/>
<dbReference type="Gene3D" id="1.10.510.10">
    <property type="entry name" value="Transferase(Phosphotransferase) domain 1"/>
    <property type="match status" value="1"/>
</dbReference>
<dbReference type="InterPro" id="IPR004358">
    <property type="entry name" value="Sig_transdc_His_kin-like_C"/>
</dbReference>
<accession>A0AAD7VB95</accession>
<dbReference type="InterPro" id="IPR041664">
    <property type="entry name" value="AAA_16"/>
</dbReference>
<dbReference type="InterPro" id="IPR029016">
    <property type="entry name" value="GAF-like_dom_sf"/>
</dbReference>
<dbReference type="PROSITE" id="PS50109">
    <property type="entry name" value="HIS_KIN"/>
    <property type="match status" value="1"/>
</dbReference>
<feature type="compositionally biased region" description="Polar residues" evidence="10">
    <location>
        <begin position="824"/>
        <end position="840"/>
    </location>
</feature>
<dbReference type="Pfam" id="PF00512">
    <property type="entry name" value="HisKA"/>
    <property type="match status" value="1"/>
</dbReference>
<comment type="catalytic activity">
    <reaction evidence="1">
        <text>ATP + protein L-histidine = ADP + protein N-phospho-L-histidine.</text>
        <dbReference type="EC" id="2.7.13.3"/>
    </reaction>
</comment>
<dbReference type="Pfam" id="PF13185">
    <property type="entry name" value="GAF_2"/>
    <property type="match status" value="1"/>
</dbReference>
<dbReference type="InterPro" id="IPR011009">
    <property type="entry name" value="Kinase-like_dom_sf"/>
</dbReference>
<dbReference type="InterPro" id="IPR036097">
    <property type="entry name" value="HisK_dim/P_sf"/>
</dbReference>
<dbReference type="RefSeq" id="XP_058346593.1">
    <property type="nucleotide sequence ID" value="XM_058482569.1"/>
</dbReference>
<dbReference type="EC" id="2.7.13.3" evidence="2"/>
<dbReference type="InterPro" id="IPR003594">
    <property type="entry name" value="HATPase_dom"/>
</dbReference>
<sequence length="2442" mass="273413">MSSVGSASSKAESTTAMPPIVNGALTINGYRFKSATLSNLGHAGTVDYFYGYKLSNKSPVVAKVSTNAFQLEREFYVIKKLYQKDEAPLYLVRPIQFVSLPSGLRVAIYANEGDALGQHLVSENDTCTTTTTTTTTTTSHHDDNKQPCPFASYIDDIGEFLRLAIQCTDCLEFIHRHGVIHGEIRPTAFQWVDDGNNKTRLKLWNFGSASKPLDTYLTMEGWRRAATSKETMKILQDLLVCISPEQTGRTTYSASHRSDIYSLGILFYVLLTGRNPFDGGPIEIINSIVSRKITLIHDLRPDVPEVLSRIIEKMTNKAPDDRYVSAHGVRADLAECLKRLSTTASSSSDQLIPSFPLGQRDIASVFTLPKSIYGRQKVLSQMTYFVQRFMGTHKSVQAMLAPASNSTPTTTGGTTTDSMSDFSGGGHDGNNNVATTTAAAAKSTTWQTTAEMKEKAFGTGNVRQATTIVGIYGPGGIGKSTVFLSVQATARQYGYVSSIKFDSRTNTPYGGFIRSVSQILQQILSEPEEETKLFSEYFISSLGAQSCNIHLLINLIPELRSLLYPDDVKKSNVKEGVDDDGQADSVETRVRFQNLFVEVIRSISNWHLLTLFFDDLHLADISSIELIQSLVAARVPLLLCVSYRDKEVTQPLAELLANDAADTHLIQVDALDMDSVIDFLCDTLHRPRDVNRQAIEPLAEIVYKRTMGNAFYAAQLIRALERKKLIYFDHDKNEWDFQLEEIQKGTGLQGGMMEPDSLLDVSFLVARLKELPRNGQQLLKYASFVGDTFSWSTVRDLMLGSDVEDDTGSSEGSLSIISEESDTSSRQEGITVTYQPAEQPTTTATTTATKSGGMRSDTSSTLPSLTDNDESGTMTYYSSSSSATGSKQKLRALTGEYPSSSSSRSSSSKDPLNGLHAVLQEGYIIPIQSDEFKWCHDRLSQAAMELADPATRSKIHFRVAQRLMKESTPNPFLIADHLLKCMDILKTMDDNERYKSILVTAGNRGRASGAHTMSFSYFMGAIRLSKPQIDWDDEHYTATLNLYTNAVSLSWVVGEYDKTEELLHEIFLKARHPLDRMTGYRIKSKYLFSIQQFDKGLDALIRCLYDLTGKEVQFKASREEVDEAYDQVDALVKKIGIDNISNVGACEDPLVRGIMWILEEVCTVAYWIGDKITMYYWACQLLKLSMEHGMSNVSGAAFTFIGLGYVEVYRRHSYAERIGYVGIEVADKYSTIYEKGRIYFLYTLFLLQWKTHCREQLDWYNKSYPTCVSAGDRIYAAYSQLHIAVTKFLCGYNADEVAPVADECYNEARSWSSASNTNLMASGMVRVVKALQGRTYTDTPHVFDGDDGFNDEHFVGECYKESTHPKVPHSWYASFKLIALVLYGHIDAAIETGYFCFENIDSHPCHKHLRVMLCYFSLALVAKLRDDPDDLSPEQRATYRKQIEINQQLIDDWAIHSHINYRMYWTFVEAELAAMDDKNDLTRTIELYEEALEQAREGDWLLEITVINEFAGAAYERKGLRNMAFGFINKAVDLYQERGYHGKVKHLKAKHRKLLGRYGDKRDTSHEAGVQTDAIPFIGEQAWSTSSHDTPNVANQPYTGTTIPPVMSDQTLMTLDIIDMTSILKSSHVMSSEVKFEGLLTSMMNILLDSTGAECCAVITEADKEFGVSAYASQEKGTSTYESPRPIMEEDDQISARVIHHTRHTKGSIFIYDVAQDPRFAIGPWFDRVGPCSIICMPIVHKGDLMGCLFMEGPVGIFTQRHISVLALLCQQMGISIANANLFKSLQRFSTANAKMVEMQKQSMKEIIRSKEAADKATRLREMFLANMSHEIRTPFASFYGMITLLSETRLDEQQYDMVMVAKESCETLLRLIDDLLNFSKLQAGKVTLELAPMVVEDVIADVIEMLTGMAMQKRLNLTHIIAHDVPSVIISDSNRLRQILINLLGNAIKFTHEGEVVIRCSVENANSNSNDGKLLLRFEVIDTGIGITNEQQKALFVPFSQVDGSTTRKYGGTGLGLSICLQLVDLMSGKIELDSVPDQGSNFHFTIPTSTSPETSRMHDATLSNLTKELRNKRVLVTSRHKSTSDMIRAMLRDVNVDCVNNLEELRALDPTYYSIIIVGVFFVQVPDFELWMNMHDEFFKHVECVMVVHYPSGIWTRLGSNTTFDRSTMLVPSMASTFATDNPRQLQQSLDKDKELMEATATTSTIVTNHLNQPELQCRNTVSRISLPFRRQRLLQNLVDTLQQCGNREAASLATYEETPSAHASSSSSSFPVKQPNKPHSTRPALPLRKTTSGNLPTISEEQREIFSTKHILIAEDNAVAQKLLYKQLTRLSLNVECANNGMEAIETWKQHPPAYFTLAFFDHHMPKCDGVQATKIIRDMESTADPPIPRLPIIAVTADIQDSARQTCMKAGMDAYMTKPVNQQKLLDTLLYYCKNAPR</sequence>
<dbReference type="SUPFAM" id="SSF52540">
    <property type="entry name" value="P-loop containing nucleoside triphosphate hydrolases"/>
    <property type="match status" value="1"/>
</dbReference>
<dbReference type="Pfam" id="PF00072">
    <property type="entry name" value="Response_reg"/>
    <property type="match status" value="1"/>
</dbReference>
<dbReference type="InterPro" id="IPR003661">
    <property type="entry name" value="HisK_dim/P_dom"/>
</dbReference>
<evidence type="ECO:0000259" key="13">
    <source>
        <dbReference type="PROSITE" id="PS50110"/>
    </source>
</evidence>
<feature type="compositionally biased region" description="Low complexity" evidence="10">
    <location>
        <begin position="809"/>
        <end position="818"/>
    </location>
</feature>
<evidence type="ECO:0000313" key="15">
    <source>
        <dbReference type="Proteomes" id="UP001234581"/>
    </source>
</evidence>
<keyword evidence="3 9" id="KW-0597">Phosphoprotein</keyword>
<evidence type="ECO:0000256" key="4">
    <source>
        <dbReference type="ARBA" id="ARBA00022679"/>
    </source>
</evidence>
<feature type="domain" description="Protein kinase" evidence="11">
    <location>
        <begin position="32"/>
        <end position="337"/>
    </location>
</feature>
<dbReference type="Gene3D" id="3.40.50.2300">
    <property type="match status" value="1"/>
</dbReference>
<dbReference type="Pfam" id="PF00069">
    <property type="entry name" value="Pkinase"/>
    <property type="match status" value="1"/>
</dbReference>
<dbReference type="GeneID" id="83209904"/>
<dbReference type="Pfam" id="PF02518">
    <property type="entry name" value="HATPase_c"/>
    <property type="match status" value="1"/>
</dbReference>
<dbReference type="SMART" id="SM00388">
    <property type="entry name" value="HisKA"/>
    <property type="match status" value="1"/>
</dbReference>
<dbReference type="Gene3D" id="3.30.565.10">
    <property type="entry name" value="Histidine kinase-like ATPase, C-terminal domain"/>
    <property type="match status" value="1"/>
</dbReference>
<dbReference type="FunFam" id="3.30.565.10:FF:000010">
    <property type="entry name" value="Sensor histidine kinase RcsC"/>
    <property type="match status" value="1"/>
</dbReference>
<dbReference type="Gene3D" id="1.10.287.130">
    <property type="match status" value="1"/>
</dbReference>
<feature type="domain" description="Histidine kinase" evidence="12">
    <location>
        <begin position="1827"/>
        <end position="2052"/>
    </location>
</feature>
<evidence type="ECO:0000256" key="7">
    <source>
        <dbReference type="ARBA" id="ARBA00022840"/>
    </source>
</evidence>
<reference evidence="14 15" key="1">
    <citation type="submission" date="2023-03" db="EMBL/GenBank/DDBJ databases">
        <title>Genome sequence of Lichtheimia ornata CBS 291.66.</title>
        <authorList>
            <person name="Mohabir J.T."/>
            <person name="Shea T.P."/>
            <person name="Kurbessoian T."/>
            <person name="Berby B."/>
            <person name="Fontaine J."/>
            <person name="Livny J."/>
            <person name="Gnirke A."/>
            <person name="Stajich J.E."/>
            <person name="Cuomo C.A."/>
        </authorList>
    </citation>
    <scope>NUCLEOTIDE SEQUENCE [LARGE SCALE GENOMIC DNA]</scope>
    <source>
        <strain evidence="14">CBS 291.66</strain>
    </source>
</reference>
<dbReference type="InterPro" id="IPR036890">
    <property type="entry name" value="HATPase_C_sf"/>
</dbReference>
<keyword evidence="15" id="KW-1185">Reference proteome</keyword>
<dbReference type="InterPro" id="IPR000719">
    <property type="entry name" value="Prot_kinase_dom"/>
</dbReference>
<dbReference type="Proteomes" id="UP001234581">
    <property type="component" value="Unassembled WGS sequence"/>
</dbReference>
<evidence type="ECO:0000256" key="2">
    <source>
        <dbReference type="ARBA" id="ARBA00012438"/>
    </source>
</evidence>
<dbReference type="CDD" id="cd00082">
    <property type="entry name" value="HisKA"/>
    <property type="match status" value="1"/>
</dbReference>
<gene>
    <name evidence="14" type="ORF">O0I10_002487</name>
</gene>
<keyword evidence="4" id="KW-0808">Transferase</keyword>
<dbReference type="SMART" id="SM00387">
    <property type="entry name" value="HATPase_c"/>
    <property type="match status" value="1"/>
</dbReference>
<keyword evidence="6" id="KW-0418">Kinase</keyword>
<protein>
    <recommendedName>
        <fullName evidence="2">histidine kinase</fullName>
        <ecNumber evidence="2">2.7.13.3</ecNumber>
    </recommendedName>
</protein>
<dbReference type="InterPro" id="IPR001789">
    <property type="entry name" value="Sig_transdc_resp-reg_receiver"/>
</dbReference>
<dbReference type="SUPFAM" id="SSF52172">
    <property type="entry name" value="CheY-like"/>
    <property type="match status" value="1"/>
</dbReference>
<dbReference type="GO" id="GO:0005524">
    <property type="term" value="F:ATP binding"/>
    <property type="evidence" value="ECO:0007669"/>
    <property type="project" value="UniProtKB-KW"/>
</dbReference>
<dbReference type="CDD" id="cd16922">
    <property type="entry name" value="HATPase_EvgS-ArcB-TorS-like"/>
    <property type="match status" value="1"/>
</dbReference>
<dbReference type="SMART" id="SM00065">
    <property type="entry name" value="GAF"/>
    <property type="match status" value="1"/>
</dbReference>
<name>A0AAD7VB95_9FUNG</name>
<feature type="compositionally biased region" description="Polar residues" evidence="10">
    <location>
        <begin position="2292"/>
        <end position="2302"/>
    </location>
</feature>
<dbReference type="InterPro" id="IPR005467">
    <property type="entry name" value="His_kinase_dom"/>
</dbReference>
<evidence type="ECO:0000256" key="6">
    <source>
        <dbReference type="ARBA" id="ARBA00022777"/>
    </source>
</evidence>
<keyword evidence="5" id="KW-0547">Nucleotide-binding</keyword>
<dbReference type="Pfam" id="PF13191">
    <property type="entry name" value="AAA_16"/>
    <property type="match status" value="1"/>
</dbReference>
<feature type="modified residue" description="4-aspartylphosphate" evidence="9">
    <location>
        <position position="2365"/>
    </location>
</feature>
<dbReference type="SMART" id="SM00220">
    <property type="entry name" value="S_TKc"/>
    <property type="match status" value="1"/>
</dbReference>
<dbReference type="SUPFAM" id="SSF56112">
    <property type="entry name" value="Protein kinase-like (PK-like)"/>
    <property type="match status" value="1"/>
</dbReference>
<feature type="compositionally biased region" description="Low complexity" evidence="10">
    <location>
        <begin position="856"/>
        <end position="886"/>
    </location>
</feature>
<comment type="caution">
    <text evidence="14">The sequence shown here is derived from an EMBL/GenBank/DDBJ whole genome shotgun (WGS) entry which is preliminary data.</text>
</comment>
<dbReference type="InterPro" id="IPR003018">
    <property type="entry name" value="GAF"/>
</dbReference>
<dbReference type="InterPro" id="IPR027417">
    <property type="entry name" value="P-loop_NTPase"/>
</dbReference>
<dbReference type="FunFam" id="1.10.287.130:FF:000002">
    <property type="entry name" value="Two-component osmosensing histidine kinase"/>
    <property type="match status" value="1"/>
</dbReference>
<dbReference type="PANTHER" id="PTHR45339:SF1">
    <property type="entry name" value="HYBRID SIGNAL TRANSDUCTION HISTIDINE KINASE J"/>
    <property type="match status" value="1"/>
</dbReference>
<dbReference type="PROSITE" id="PS50011">
    <property type="entry name" value="PROTEIN_KINASE_DOM"/>
    <property type="match status" value="1"/>
</dbReference>
<dbReference type="SUPFAM" id="SSF55874">
    <property type="entry name" value="ATPase domain of HSP90 chaperone/DNA topoisomerase II/histidine kinase"/>
    <property type="match status" value="1"/>
</dbReference>
<dbReference type="PROSITE" id="PS50110">
    <property type="entry name" value="RESPONSE_REGULATORY"/>
    <property type="match status" value="1"/>
</dbReference>
<dbReference type="PRINTS" id="PR00344">
    <property type="entry name" value="BCTRLSENSOR"/>
</dbReference>
<evidence type="ECO:0000256" key="9">
    <source>
        <dbReference type="PROSITE-ProRule" id="PRU00169"/>
    </source>
</evidence>
<evidence type="ECO:0000256" key="1">
    <source>
        <dbReference type="ARBA" id="ARBA00000085"/>
    </source>
</evidence>
<evidence type="ECO:0000256" key="5">
    <source>
        <dbReference type="ARBA" id="ARBA00022741"/>
    </source>
</evidence>
<evidence type="ECO:0000256" key="10">
    <source>
        <dbReference type="SAM" id="MobiDB-lite"/>
    </source>
</evidence>
<evidence type="ECO:0000256" key="3">
    <source>
        <dbReference type="ARBA" id="ARBA00022553"/>
    </source>
</evidence>
<feature type="domain" description="Response regulatory" evidence="13">
    <location>
        <begin position="2313"/>
        <end position="2437"/>
    </location>
</feature>
<organism evidence="14 15">
    <name type="scientific">Lichtheimia ornata</name>
    <dbReference type="NCBI Taxonomy" id="688661"/>
    <lineage>
        <taxon>Eukaryota</taxon>
        <taxon>Fungi</taxon>
        <taxon>Fungi incertae sedis</taxon>
        <taxon>Mucoromycota</taxon>
        <taxon>Mucoromycotina</taxon>
        <taxon>Mucoromycetes</taxon>
        <taxon>Mucorales</taxon>
        <taxon>Lichtheimiaceae</taxon>
        <taxon>Lichtheimia</taxon>
    </lineage>
</organism>
<dbReference type="SUPFAM" id="SSF47384">
    <property type="entry name" value="Homodimeric domain of signal transducing histidine kinase"/>
    <property type="match status" value="1"/>
</dbReference>
<evidence type="ECO:0000259" key="11">
    <source>
        <dbReference type="PROSITE" id="PS50011"/>
    </source>
</evidence>
<dbReference type="Gene3D" id="3.30.450.40">
    <property type="match status" value="1"/>
</dbReference>
<dbReference type="PANTHER" id="PTHR45339">
    <property type="entry name" value="HYBRID SIGNAL TRANSDUCTION HISTIDINE KINASE J"/>
    <property type="match status" value="1"/>
</dbReference>
<dbReference type="SUPFAM" id="SSF55781">
    <property type="entry name" value="GAF domain-like"/>
    <property type="match status" value="1"/>
</dbReference>
<evidence type="ECO:0000256" key="8">
    <source>
        <dbReference type="ARBA" id="ARBA00023012"/>
    </source>
</evidence>
<keyword evidence="8" id="KW-0902">Two-component regulatory system</keyword>